<sequence>MSKALLDDVVEHAYADAPLECCGLISSRDGDAVQVYRTANTAKSKFKYVMDPREQLRITEEIEDAGLALGMIYHSHTRSDPVPSETDVNLAKFGDSDDPAWPGTLYLIVGTKSAEPDLRLWSIVGNTVEQVTLEVTD</sequence>
<dbReference type="PANTHER" id="PTHR34858:SF1">
    <property type="entry name" value="CYSO-CYSTEINE PEPTIDASE"/>
    <property type="match status" value="1"/>
</dbReference>
<gene>
    <name evidence="7" type="ORF">OM076_34715</name>
</gene>
<evidence type="ECO:0000313" key="8">
    <source>
        <dbReference type="Proteomes" id="UP001149140"/>
    </source>
</evidence>
<dbReference type="GO" id="GO:0008270">
    <property type="term" value="F:zinc ion binding"/>
    <property type="evidence" value="ECO:0007669"/>
    <property type="project" value="TreeGrafter"/>
</dbReference>
<dbReference type="SUPFAM" id="SSF102712">
    <property type="entry name" value="JAB1/MPN domain"/>
    <property type="match status" value="1"/>
</dbReference>
<organism evidence="7 8">
    <name type="scientific">Solirubrobacter ginsenosidimutans</name>
    <dbReference type="NCBI Taxonomy" id="490573"/>
    <lineage>
        <taxon>Bacteria</taxon>
        <taxon>Bacillati</taxon>
        <taxon>Actinomycetota</taxon>
        <taxon>Thermoleophilia</taxon>
        <taxon>Solirubrobacterales</taxon>
        <taxon>Solirubrobacteraceae</taxon>
        <taxon>Solirubrobacter</taxon>
    </lineage>
</organism>
<keyword evidence="8" id="KW-1185">Reference proteome</keyword>
<evidence type="ECO:0000256" key="5">
    <source>
        <dbReference type="ARBA" id="ARBA00023049"/>
    </source>
</evidence>
<name>A0A9X3MZ17_9ACTN</name>
<dbReference type="PANTHER" id="PTHR34858">
    <property type="entry name" value="CYSO-CYSTEINE PEPTIDASE"/>
    <property type="match status" value="1"/>
</dbReference>
<dbReference type="AlphaFoldDB" id="A0A9X3MZ17"/>
<proteinExistence type="predicted"/>
<dbReference type="InterPro" id="IPR051929">
    <property type="entry name" value="VirAsm_ModProt"/>
</dbReference>
<dbReference type="Pfam" id="PF14464">
    <property type="entry name" value="Prok-JAB"/>
    <property type="match status" value="1"/>
</dbReference>
<dbReference type="EMBL" id="JAPDOD010000047">
    <property type="protein sequence ID" value="MDA0165474.1"/>
    <property type="molecule type" value="Genomic_DNA"/>
</dbReference>
<evidence type="ECO:0000256" key="4">
    <source>
        <dbReference type="ARBA" id="ARBA00022833"/>
    </source>
</evidence>
<keyword evidence="4" id="KW-0862">Zinc</keyword>
<keyword evidence="2" id="KW-0479">Metal-binding</keyword>
<protein>
    <submittedName>
        <fullName evidence="7">M67 family metallopeptidase</fullName>
    </submittedName>
</protein>
<evidence type="ECO:0000259" key="6">
    <source>
        <dbReference type="Pfam" id="PF14464"/>
    </source>
</evidence>
<dbReference type="Gene3D" id="3.40.140.10">
    <property type="entry name" value="Cytidine Deaminase, domain 2"/>
    <property type="match status" value="1"/>
</dbReference>
<evidence type="ECO:0000256" key="3">
    <source>
        <dbReference type="ARBA" id="ARBA00022801"/>
    </source>
</evidence>
<dbReference type="CDD" id="cd08070">
    <property type="entry name" value="MPN_like"/>
    <property type="match status" value="1"/>
</dbReference>
<dbReference type="GO" id="GO:0006508">
    <property type="term" value="P:proteolysis"/>
    <property type="evidence" value="ECO:0007669"/>
    <property type="project" value="UniProtKB-KW"/>
</dbReference>
<evidence type="ECO:0000256" key="2">
    <source>
        <dbReference type="ARBA" id="ARBA00022723"/>
    </source>
</evidence>
<comment type="caution">
    <text evidence="7">The sequence shown here is derived from an EMBL/GenBank/DDBJ whole genome shotgun (WGS) entry which is preliminary data.</text>
</comment>
<evidence type="ECO:0000256" key="1">
    <source>
        <dbReference type="ARBA" id="ARBA00022670"/>
    </source>
</evidence>
<keyword evidence="3" id="KW-0378">Hydrolase</keyword>
<accession>A0A9X3MZ17</accession>
<dbReference type="Proteomes" id="UP001149140">
    <property type="component" value="Unassembled WGS sequence"/>
</dbReference>
<keyword evidence="1" id="KW-0645">Protease</keyword>
<evidence type="ECO:0000313" key="7">
    <source>
        <dbReference type="EMBL" id="MDA0165474.1"/>
    </source>
</evidence>
<keyword evidence="5" id="KW-0482">Metalloprotease</keyword>
<dbReference type="InterPro" id="IPR028090">
    <property type="entry name" value="JAB_dom_prok"/>
</dbReference>
<dbReference type="GO" id="GO:0008235">
    <property type="term" value="F:metalloexopeptidase activity"/>
    <property type="evidence" value="ECO:0007669"/>
    <property type="project" value="TreeGrafter"/>
</dbReference>
<reference evidence="7" key="1">
    <citation type="submission" date="2022-10" db="EMBL/GenBank/DDBJ databases">
        <title>The WGS of Solirubrobacter ginsenosidimutans DSM 21036.</title>
        <authorList>
            <person name="Jiang Z."/>
        </authorList>
    </citation>
    <scope>NUCLEOTIDE SEQUENCE</scope>
    <source>
        <strain evidence="7">DSM 21036</strain>
    </source>
</reference>
<feature type="domain" description="JAB" evidence="6">
    <location>
        <begin position="3"/>
        <end position="123"/>
    </location>
</feature>